<dbReference type="AlphaFoldDB" id="A0AAP6XJY7"/>
<sequence>MRITVLQPDPISPLQRLGPWLERAGAELDVVDLNQTPPRIDDTTSALILLGGRTNALDTEAAPWLPAVHDLLRAAHSSGMPVLGICLGHQIIADCFGGEVSVGLASQDEEGAARVSLTEAGLADPLFGVLDPELVVVESHHDAVVSLPPGAQLLASSARCPIQAMRLGSIVSVQFHPECSPDVAGQWAARSGYDAAAVTQELSLHDDHLTHTGRTLAAGFVRAAQAWQ</sequence>
<name>A0AAP6XJY7_9CORY</name>
<evidence type="ECO:0000313" key="3">
    <source>
        <dbReference type="Proteomes" id="UP000591626"/>
    </source>
</evidence>
<dbReference type="GO" id="GO:0005829">
    <property type="term" value="C:cytosol"/>
    <property type="evidence" value="ECO:0007669"/>
    <property type="project" value="TreeGrafter"/>
</dbReference>
<reference evidence="2 3" key="1">
    <citation type="submission" date="2020-03" db="EMBL/GenBank/DDBJ databases">
        <title>Draft genome sequences of bacterial isolates from the female urobiome.</title>
        <authorList>
            <person name="Miller-Ensminger T."/>
            <person name="Wolfe A.J."/>
            <person name="Putonti C."/>
        </authorList>
    </citation>
    <scope>NUCLEOTIDE SEQUENCE [LARGE SCALE GENOMIC DNA]</scope>
    <source>
        <strain evidence="2 3">UMB8490</strain>
    </source>
</reference>
<evidence type="ECO:0000313" key="2">
    <source>
        <dbReference type="EMBL" id="NJJ03801.1"/>
    </source>
</evidence>
<dbReference type="Gene3D" id="3.40.50.880">
    <property type="match status" value="1"/>
</dbReference>
<evidence type="ECO:0000259" key="1">
    <source>
        <dbReference type="Pfam" id="PF00117"/>
    </source>
</evidence>
<organism evidence="2 3">
    <name type="scientific">Corynebacterium coyleae</name>
    <dbReference type="NCBI Taxonomy" id="53374"/>
    <lineage>
        <taxon>Bacteria</taxon>
        <taxon>Bacillati</taxon>
        <taxon>Actinomycetota</taxon>
        <taxon>Actinomycetes</taxon>
        <taxon>Mycobacteriales</taxon>
        <taxon>Corynebacteriaceae</taxon>
        <taxon>Corynebacterium</taxon>
    </lineage>
</organism>
<feature type="domain" description="Glutamine amidotransferase" evidence="1">
    <location>
        <begin position="21"/>
        <end position="186"/>
    </location>
</feature>
<dbReference type="SUPFAM" id="SSF52317">
    <property type="entry name" value="Class I glutamine amidotransferase-like"/>
    <property type="match status" value="1"/>
</dbReference>
<keyword evidence="2" id="KW-0315">Glutamine amidotransferase</keyword>
<dbReference type="CDD" id="cd01741">
    <property type="entry name" value="GATase1_1"/>
    <property type="match status" value="1"/>
</dbReference>
<dbReference type="PANTHER" id="PTHR42695">
    <property type="entry name" value="GLUTAMINE AMIDOTRANSFERASE YLR126C-RELATED"/>
    <property type="match status" value="1"/>
</dbReference>
<dbReference type="EMBL" id="JAAUVV010000008">
    <property type="protein sequence ID" value="NJJ03801.1"/>
    <property type="molecule type" value="Genomic_DNA"/>
</dbReference>
<protein>
    <submittedName>
        <fullName evidence="2">Type 1 glutamine amidotransferase</fullName>
    </submittedName>
</protein>
<gene>
    <name evidence="2" type="ORF">HC138_05460</name>
</gene>
<accession>A0AAP6XJY7</accession>
<dbReference type="InterPro" id="IPR044992">
    <property type="entry name" value="ChyE-like"/>
</dbReference>
<dbReference type="InterPro" id="IPR017926">
    <property type="entry name" value="GATASE"/>
</dbReference>
<comment type="caution">
    <text evidence="2">The sequence shown here is derived from an EMBL/GenBank/DDBJ whole genome shotgun (WGS) entry which is preliminary data.</text>
</comment>
<dbReference type="Proteomes" id="UP000591626">
    <property type="component" value="Unassembled WGS sequence"/>
</dbReference>
<proteinExistence type="predicted"/>
<dbReference type="RefSeq" id="WP_167616377.1">
    <property type="nucleotide sequence ID" value="NZ_JAAUVV010000008.1"/>
</dbReference>
<dbReference type="InterPro" id="IPR029062">
    <property type="entry name" value="Class_I_gatase-like"/>
</dbReference>
<dbReference type="PANTHER" id="PTHR42695:SF5">
    <property type="entry name" value="GLUTAMINE AMIDOTRANSFERASE YLR126C-RELATED"/>
    <property type="match status" value="1"/>
</dbReference>
<dbReference type="PROSITE" id="PS51273">
    <property type="entry name" value="GATASE_TYPE_1"/>
    <property type="match status" value="1"/>
</dbReference>
<dbReference type="Pfam" id="PF00117">
    <property type="entry name" value="GATase"/>
    <property type="match status" value="1"/>
</dbReference>